<comment type="caution">
    <text evidence="3">The sequence shown here is derived from an EMBL/GenBank/DDBJ whole genome shotgun (WGS) entry which is preliminary data.</text>
</comment>
<dbReference type="InterPro" id="IPR056505">
    <property type="entry name" value="Beta-prop_HVO_0234"/>
</dbReference>
<dbReference type="GeneID" id="73902276"/>
<feature type="compositionally biased region" description="Polar residues" evidence="1">
    <location>
        <begin position="153"/>
        <end position="162"/>
    </location>
</feature>
<protein>
    <recommendedName>
        <fullName evidence="2">HVO-0234-like beta-propeller domain-containing protein</fullName>
    </recommendedName>
</protein>
<gene>
    <name evidence="3" type="ORF">ACFOUR_14910</name>
</gene>
<feature type="region of interest" description="Disordered" evidence="1">
    <location>
        <begin position="148"/>
        <end position="194"/>
    </location>
</feature>
<dbReference type="Proteomes" id="UP001595846">
    <property type="component" value="Unassembled WGS sequence"/>
</dbReference>
<feature type="domain" description="HVO-0234-like beta-propeller" evidence="2">
    <location>
        <begin position="3"/>
        <end position="348"/>
    </location>
</feature>
<keyword evidence="4" id="KW-1185">Reference proteome</keyword>
<dbReference type="EMBL" id="JBHSAQ010000013">
    <property type="protein sequence ID" value="MFC3959651.1"/>
    <property type="molecule type" value="Genomic_DNA"/>
</dbReference>
<feature type="compositionally biased region" description="Polar residues" evidence="1">
    <location>
        <begin position="176"/>
        <end position="189"/>
    </location>
</feature>
<evidence type="ECO:0000259" key="2">
    <source>
        <dbReference type="Pfam" id="PF23366"/>
    </source>
</evidence>
<evidence type="ECO:0000313" key="4">
    <source>
        <dbReference type="Proteomes" id="UP001595846"/>
    </source>
</evidence>
<name>A0ABD5NRM1_9EURY</name>
<evidence type="ECO:0000313" key="3">
    <source>
        <dbReference type="EMBL" id="MFC3959651.1"/>
    </source>
</evidence>
<dbReference type="Pfam" id="PF23366">
    <property type="entry name" value="Beta-prop_HVO_0234"/>
    <property type="match status" value="1"/>
</dbReference>
<dbReference type="RefSeq" id="WP_256533163.1">
    <property type="nucleotide sequence ID" value="NZ_CP101824.1"/>
</dbReference>
<organism evidence="3 4">
    <name type="scientific">Halovivax cerinus</name>
    <dbReference type="NCBI Taxonomy" id="1487865"/>
    <lineage>
        <taxon>Archaea</taxon>
        <taxon>Methanobacteriati</taxon>
        <taxon>Methanobacteriota</taxon>
        <taxon>Stenosarchaea group</taxon>
        <taxon>Halobacteria</taxon>
        <taxon>Halobacteriales</taxon>
        <taxon>Natrialbaceae</taxon>
        <taxon>Halovivax</taxon>
    </lineage>
</organism>
<accession>A0ABD5NRM1</accession>
<reference evidence="3 4" key="1">
    <citation type="journal article" date="2019" name="Int. J. Syst. Evol. Microbiol.">
        <title>The Global Catalogue of Microorganisms (GCM) 10K type strain sequencing project: providing services to taxonomists for standard genome sequencing and annotation.</title>
        <authorList>
            <consortium name="The Broad Institute Genomics Platform"/>
            <consortium name="The Broad Institute Genome Sequencing Center for Infectious Disease"/>
            <person name="Wu L."/>
            <person name="Ma J."/>
        </authorList>
    </citation>
    <scope>NUCLEOTIDE SEQUENCE [LARGE SCALE GENOMIC DNA]</scope>
    <source>
        <strain evidence="3 4">IBRC-M 10256</strain>
    </source>
</reference>
<evidence type="ECO:0000256" key="1">
    <source>
        <dbReference type="SAM" id="MobiDB-lite"/>
    </source>
</evidence>
<proteinExistence type="predicted"/>
<dbReference type="AlphaFoldDB" id="A0ABD5NRM1"/>
<sequence>MQTIEEKRVYDERRGASTCLVASETGLVGVRVTGTAVGEFSLLDRRAARDVAVGPSGTDASPDRDLAPGRADGVVVAVATADDVLVGVRPRRLDGGGDASPGTDDAESTALAAALRPTGFGSAVAVDVAAGSVVAASPDGAVRTLAVDDSRSADSQWTTIGETVSPAGGPLDDSGATASRSGEASTARSTADDSPVRAIDTPFVATDRGVWRIQDGGLVDVGLTDVRDVGATGRPLAGTASGLYEAVEDGWRTLLDDPVDAVASGSGTGESDERIYAISGSSLLAIDLDDGSDVPTRRTVVTTDESLVDLVSGDGYVYAVTSTGTVVAAGPDDVRRHTIGVRDPAGIAFVDVTLSP</sequence>